<proteinExistence type="predicted"/>
<name>A0A242M6B6_CABSO</name>
<reference evidence="1 2" key="1">
    <citation type="submission" date="2017-03" db="EMBL/GenBank/DDBJ databases">
        <title>Genome analysis of strain PAMC 26577.</title>
        <authorList>
            <person name="Oh H.-M."/>
            <person name="Yang J.-A."/>
        </authorList>
    </citation>
    <scope>NUCLEOTIDE SEQUENCE [LARGE SCALE GENOMIC DNA]</scope>
    <source>
        <strain evidence="1 2">PAMC 26577</strain>
    </source>
</reference>
<gene>
    <name evidence="1" type="ORF">PAMC26577_37415</name>
</gene>
<evidence type="ECO:0000313" key="2">
    <source>
        <dbReference type="Proteomes" id="UP000195221"/>
    </source>
</evidence>
<accession>A0A242M6B6</accession>
<comment type="caution">
    <text evidence="1">The sequence shown here is derived from an EMBL/GenBank/DDBJ whole genome shotgun (WGS) entry which is preliminary data.</text>
</comment>
<dbReference type="EMBL" id="NBTZ01000159">
    <property type="protein sequence ID" value="OTP66571.1"/>
    <property type="molecule type" value="Genomic_DNA"/>
</dbReference>
<organism evidence="1 2">
    <name type="scientific">Caballeronia sordidicola</name>
    <name type="common">Burkholderia sordidicola</name>
    <dbReference type="NCBI Taxonomy" id="196367"/>
    <lineage>
        <taxon>Bacteria</taxon>
        <taxon>Pseudomonadati</taxon>
        <taxon>Pseudomonadota</taxon>
        <taxon>Betaproteobacteria</taxon>
        <taxon>Burkholderiales</taxon>
        <taxon>Burkholderiaceae</taxon>
        <taxon>Caballeronia</taxon>
    </lineage>
</organism>
<protein>
    <submittedName>
        <fullName evidence="1">Uncharacterized protein</fullName>
    </submittedName>
</protein>
<dbReference type="Proteomes" id="UP000195221">
    <property type="component" value="Unassembled WGS sequence"/>
</dbReference>
<dbReference type="AlphaFoldDB" id="A0A242M6B6"/>
<evidence type="ECO:0000313" key="1">
    <source>
        <dbReference type="EMBL" id="OTP66571.1"/>
    </source>
</evidence>
<sequence length="48" mass="5501">MKKTETPRKTLAAGIARVLKRLHYPLDVMRCACGGTSRTRRVCVIWKK</sequence>